<name>A0A0R1MJ63_9LACO</name>
<comment type="caution">
    <text evidence="1">The sequence shown here is derived from an EMBL/GenBank/DDBJ whole genome shotgun (WGS) entry which is preliminary data.</text>
</comment>
<evidence type="ECO:0000313" key="1">
    <source>
        <dbReference type="EMBL" id="KRL08012.1"/>
    </source>
</evidence>
<reference evidence="1 2" key="1">
    <citation type="journal article" date="2015" name="Genome Announc.">
        <title>Expanding the biotechnology potential of lactobacilli through comparative genomics of 213 strains and associated genera.</title>
        <authorList>
            <person name="Sun Z."/>
            <person name="Harris H.M."/>
            <person name="McCann A."/>
            <person name="Guo C."/>
            <person name="Argimon S."/>
            <person name="Zhang W."/>
            <person name="Yang X."/>
            <person name="Jeffery I.B."/>
            <person name="Cooney J.C."/>
            <person name="Kagawa T.F."/>
            <person name="Liu W."/>
            <person name="Song Y."/>
            <person name="Salvetti E."/>
            <person name="Wrobel A."/>
            <person name="Rasinkangas P."/>
            <person name="Parkhill J."/>
            <person name="Rea M.C."/>
            <person name="O'Sullivan O."/>
            <person name="Ritari J."/>
            <person name="Douillard F.P."/>
            <person name="Paul Ross R."/>
            <person name="Yang R."/>
            <person name="Briner A.E."/>
            <person name="Felis G.E."/>
            <person name="de Vos W.M."/>
            <person name="Barrangou R."/>
            <person name="Klaenhammer T.R."/>
            <person name="Caufield P.W."/>
            <person name="Cui Y."/>
            <person name="Zhang H."/>
            <person name="O'Toole P.W."/>
        </authorList>
    </citation>
    <scope>NUCLEOTIDE SEQUENCE [LARGE SCALE GENOMIC DNA]</scope>
    <source>
        <strain evidence="1 2">DSM 19519</strain>
    </source>
</reference>
<organism evidence="1 2">
    <name type="scientific">Liquorilactobacillus hordei DSM 19519</name>
    <dbReference type="NCBI Taxonomy" id="1423759"/>
    <lineage>
        <taxon>Bacteria</taxon>
        <taxon>Bacillati</taxon>
        <taxon>Bacillota</taxon>
        <taxon>Bacilli</taxon>
        <taxon>Lactobacillales</taxon>
        <taxon>Lactobacillaceae</taxon>
        <taxon>Liquorilactobacillus</taxon>
    </lineage>
</organism>
<proteinExistence type="predicted"/>
<dbReference type="RefSeq" id="WP_057868799.1">
    <property type="nucleotide sequence ID" value="NZ_AZDX01000003.1"/>
</dbReference>
<dbReference type="OrthoDB" id="127311at2"/>
<dbReference type="Proteomes" id="UP000051448">
    <property type="component" value="Unassembled WGS sequence"/>
</dbReference>
<dbReference type="AlphaFoldDB" id="A0A0R1MJ63"/>
<keyword evidence="2" id="KW-1185">Reference proteome</keyword>
<dbReference type="STRING" id="1423759.FC92_GL001084"/>
<accession>A0A0R1MJ63</accession>
<dbReference type="GeneID" id="98309517"/>
<gene>
    <name evidence="1" type="ORF">FC92_GL001084</name>
</gene>
<evidence type="ECO:0000313" key="2">
    <source>
        <dbReference type="Proteomes" id="UP000051448"/>
    </source>
</evidence>
<sequence length="99" mass="11550">MKAYSVEVISDPDYGQEIIWAENTKEARKKARCTEMAGNADGFLDLRVTRSSGFDDCENMNADDFAWKQHQEGWIWFEIPQLNNEDLTKEEFIKLVKEI</sequence>
<dbReference type="EMBL" id="AZDX01000003">
    <property type="protein sequence ID" value="KRL08012.1"/>
    <property type="molecule type" value="Genomic_DNA"/>
</dbReference>
<dbReference type="PATRIC" id="fig|1423759.3.peg.1148"/>
<protein>
    <submittedName>
        <fullName evidence="1">Uncharacterized protein</fullName>
    </submittedName>
</protein>